<dbReference type="SMART" id="SM00342">
    <property type="entry name" value="HTH_ARAC"/>
    <property type="match status" value="1"/>
</dbReference>
<dbReference type="Gene3D" id="1.10.10.60">
    <property type="entry name" value="Homeodomain-like"/>
    <property type="match status" value="1"/>
</dbReference>
<sequence length="338" mass="37714">MLPINHDHAPAAALDMTGRPLPLRFGIVLLHQFTMTAFAGFLDVLRLASDYGGNSRQILIQWSVMSVDGAPRRSSAGTLHTELTDLQDIDNFDYIAICGGNSYTNRNPPEKLSNWLRQAYARDIVLLGLCTGTFALAQAGLADAHPVCVHWNVIDEFKQQFPGIRCNVDHLFIDAGRLITCAGSTAAIDLALYLLTRHLGREKAQQALRHMMLHSIRPARLPQAHFYVDLENVKDPRVHKAIHYIEQRIDDLPAVASIAEHVGMSARQLERVFKTSLGMTPAALHRAMRLQYGKWQLTNTRNSITDIALSCGFADSAHFSKAFRQHFGQTPRSMREVA</sequence>
<dbReference type="InterPro" id="IPR020449">
    <property type="entry name" value="Tscrpt_reg_AraC-type_HTH"/>
</dbReference>
<dbReference type="Gene3D" id="3.40.50.880">
    <property type="match status" value="1"/>
</dbReference>
<keyword evidence="6" id="KW-1185">Reference proteome</keyword>
<reference evidence="5 6" key="1">
    <citation type="submission" date="2019-03" db="EMBL/GenBank/DDBJ databases">
        <title>Genomic Encyclopedia of Type Strains, Phase IV (KMG-IV): sequencing the most valuable type-strain genomes for metagenomic binning, comparative biology and taxonomic classification.</title>
        <authorList>
            <person name="Goeker M."/>
        </authorList>
    </citation>
    <scope>NUCLEOTIDE SEQUENCE [LARGE SCALE GENOMIC DNA]</scope>
    <source>
        <strain evidence="5 6">DSM 100048</strain>
    </source>
</reference>
<dbReference type="OrthoDB" id="9816344at2"/>
<dbReference type="SUPFAM" id="SSF46689">
    <property type="entry name" value="Homeodomain-like"/>
    <property type="match status" value="2"/>
</dbReference>
<dbReference type="InterPro" id="IPR029062">
    <property type="entry name" value="Class_I_gatase-like"/>
</dbReference>
<name>A0A4R3VGS8_9BURK</name>
<dbReference type="InterPro" id="IPR009057">
    <property type="entry name" value="Homeodomain-like_sf"/>
</dbReference>
<dbReference type="PANTHER" id="PTHR43130">
    <property type="entry name" value="ARAC-FAMILY TRANSCRIPTIONAL REGULATOR"/>
    <property type="match status" value="1"/>
</dbReference>
<dbReference type="RefSeq" id="WP_132472962.1">
    <property type="nucleotide sequence ID" value="NZ_JBHRVM010000001.1"/>
</dbReference>
<evidence type="ECO:0000313" key="6">
    <source>
        <dbReference type="Proteomes" id="UP000294692"/>
    </source>
</evidence>
<dbReference type="SUPFAM" id="SSF52317">
    <property type="entry name" value="Class I glutamine amidotransferase-like"/>
    <property type="match status" value="1"/>
</dbReference>
<dbReference type="GO" id="GO:0043565">
    <property type="term" value="F:sequence-specific DNA binding"/>
    <property type="evidence" value="ECO:0007669"/>
    <property type="project" value="InterPro"/>
</dbReference>
<proteinExistence type="predicted"/>
<dbReference type="PROSITE" id="PS00041">
    <property type="entry name" value="HTH_ARAC_FAMILY_1"/>
    <property type="match status" value="1"/>
</dbReference>
<dbReference type="InterPro" id="IPR052158">
    <property type="entry name" value="INH-QAR"/>
</dbReference>
<gene>
    <name evidence="5" type="ORF">EV686_101424</name>
</gene>
<evidence type="ECO:0000256" key="3">
    <source>
        <dbReference type="ARBA" id="ARBA00023163"/>
    </source>
</evidence>
<dbReference type="Pfam" id="PF01965">
    <property type="entry name" value="DJ-1_PfpI"/>
    <property type="match status" value="1"/>
</dbReference>
<dbReference type="PANTHER" id="PTHR43130:SF3">
    <property type="entry name" value="HTH-TYPE TRANSCRIPTIONAL REGULATOR RV1931C"/>
    <property type="match status" value="1"/>
</dbReference>
<dbReference type="InterPro" id="IPR018062">
    <property type="entry name" value="HTH_AraC-typ_CS"/>
</dbReference>
<dbReference type="AlphaFoldDB" id="A0A4R3VGS8"/>
<dbReference type="InterPro" id="IPR018060">
    <property type="entry name" value="HTH_AraC"/>
</dbReference>
<protein>
    <submittedName>
        <fullName evidence="5">AraC family transcriptional regulator with amidase-like domain</fullName>
    </submittedName>
</protein>
<evidence type="ECO:0000256" key="2">
    <source>
        <dbReference type="ARBA" id="ARBA00023125"/>
    </source>
</evidence>
<comment type="caution">
    <text evidence="5">The sequence shown here is derived from an EMBL/GenBank/DDBJ whole genome shotgun (WGS) entry which is preliminary data.</text>
</comment>
<dbReference type="CDD" id="cd03136">
    <property type="entry name" value="GATase1_AraC_ArgR_like"/>
    <property type="match status" value="1"/>
</dbReference>
<evidence type="ECO:0000256" key="1">
    <source>
        <dbReference type="ARBA" id="ARBA00023015"/>
    </source>
</evidence>
<keyword evidence="1" id="KW-0805">Transcription regulation</keyword>
<evidence type="ECO:0000313" key="5">
    <source>
        <dbReference type="EMBL" id="TCV02964.1"/>
    </source>
</evidence>
<organism evidence="5 6">
    <name type="scientific">Paracandidimonas soli</name>
    <dbReference type="NCBI Taxonomy" id="1917182"/>
    <lineage>
        <taxon>Bacteria</taxon>
        <taxon>Pseudomonadati</taxon>
        <taxon>Pseudomonadota</taxon>
        <taxon>Betaproteobacteria</taxon>
        <taxon>Burkholderiales</taxon>
        <taxon>Alcaligenaceae</taxon>
        <taxon>Paracandidimonas</taxon>
    </lineage>
</organism>
<dbReference type="PROSITE" id="PS01124">
    <property type="entry name" value="HTH_ARAC_FAMILY_2"/>
    <property type="match status" value="1"/>
</dbReference>
<dbReference type="GO" id="GO:0003700">
    <property type="term" value="F:DNA-binding transcription factor activity"/>
    <property type="evidence" value="ECO:0007669"/>
    <property type="project" value="InterPro"/>
</dbReference>
<feature type="domain" description="HTH araC/xylS-type" evidence="4">
    <location>
        <begin position="239"/>
        <end position="337"/>
    </location>
</feature>
<evidence type="ECO:0000259" key="4">
    <source>
        <dbReference type="PROSITE" id="PS01124"/>
    </source>
</evidence>
<keyword evidence="2" id="KW-0238">DNA-binding</keyword>
<dbReference type="InterPro" id="IPR002818">
    <property type="entry name" value="DJ-1/PfpI"/>
</dbReference>
<dbReference type="Pfam" id="PF12833">
    <property type="entry name" value="HTH_18"/>
    <property type="match status" value="1"/>
</dbReference>
<keyword evidence="3" id="KW-0804">Transcription</keyword>
<accession>A0A4R3VGS8</accession>
<dbReference type="PRINTS" id="PR00032">
    <property type="entry name" value="HTHARAC"/>
</dbReference>
<dbReference type="Proteomes" id="UP000294692">
    <property type="component" value="Unassembled WGS sequence"/>
</dbReference>
<dbReference type="EMBL" id="SMBX01000001">
    <property type="protein sequence ID" value="TCV02964.1"/>
    <property type="molecule type" value="Genomic_DNA"/>
</dbReference>